<evidence type="ECO:0000313" key="3">
    <source>
        <dbReference type="Proteomes" id="UP000607653"/>
    </source>
</evidence>
<accession>A0A822XEP5</accession>
<dbReference type="Proteomes" id="UP000607653">
    <property type="component" value="Unassembled WGS sequence"/>
</dbReference>
<gene>
    <name evidence="2" type="ORF">HUJ06_021377</name>
</gene>
<dbReference type="AlphaFoldDB" id="A0A822XEP5"/>
<organism evidence="2 3">
    <name type="scientific">Nelumbo nucifera</name>
    <name type="common">Sacred lotus</name>
    <dbReference type="NCBI Taxonomy" id="4432"/>
    <lineage>
        <taxon>Eukaryota</taxon>
        <taxon>Viridiplantae</taxon>
        <taxon>Streptophyta</taxon>
        <taxon>Embryophyta</taxon>
        <taxon>Tracheophyta</taxon>
        <taxon>Spermatophyta</taxon>
        <taxon>Magnoliopsida</taxon>
        <taxon>Proteales</taxon>
        <taxon>Nelumbonaceae</taxon>
        <taxon>Nelumbo</taxon>
    </lineage>
</organism>
<comment type="caution">
    <text evidence="2">The sequence shown here is derived from an EMBL/GenBank/DDBJ whole genome shotgun (WGS) entry which is preliminary data.</text>
</comment>
<reference evidence="2 3" key="1">
    <citation type="journal article" date="2020" name="Mol. Biol. Evol.">
        <title>Distinct Expression and Methylation Patterns for Genes with Different Fates following a Single Whole-Genome Duplication in Flowering Plants.</title>
        <authorList>
            <person name="Shi T."/>
            <person name="Rahmani R.S."/>
            <person name="Gugger P.F."/>
            <person name="Wang M."/>
            <person name="Li H."/>
            <person name="Zhang Y."/>
            <person name="Li Z."/>
            <person name="Wang Q."/>
            <person name="Van de Peer Y."/>
            <person name="Marchal K."/>
            <person name="Chen J."/>
        </authorList>
    </citation>
    <scope>NUCLEOTIDE SEQUENCE [LARGE SCALE GENOMIC DNA]</scope>
    <source>
        <tissue evidence="2">Leaf</tissue>
    </source>
</reference>
<dbReference type="EMBL" id="DUZY01000001">
    <property type="protein sequence ID" value="DAD19914.1"/>
    <property type="molecule type" value="Genomic_DNA"/>
</dbReference>
<evidence type="ECO:0000256" key="1">
    <source>
        <dbReference type="SAM" id="MobiDB-lite"/>
    </source>
</evidence>
<proteinExistence type="predicted"/>
<protein>
    <submittedName>
        <fullName evidence="2">Uncharacterized protein</fullName>
    </submittedName>
</protein>
<feature type="region of interest" description="Disordered" evidence="1">
    <location>
        <begin position="1"/>
        <end position="48"/>
    </location>
</feature>
<feature type="compositionally biased region" description="Acidic residues" evidence="1">
    <location>
        <begin position="16"/>
        <end position="44"/>
    </location>
</feature>
<name>A0A822XEP5_NELNU</name>
<sequence length="117" mass="12958">MVPISILHPEIKQEAEAEAQDLEEGDDDDNDDDDEGPVSNEEAEGVMFGSSEAAKRIMELVQGTSTSSHFSFESSLDHSQRIDGQIATDTDEEVAGTISTSGWKHEGRKKRAWFRPY</sequence>
<evidence type="ECO:0000313" key="2">
    <source>
        <dbReference type="EMBL" id="DAD19914.1"/>
    </source>
</evidence>
<feature type="region of interest" description="Disordered" evidence="1">
    <location>
        <begin position="86"/>
        <end position="109"/>
    </location>
</feature>
<keyword evidence="3" id="KW-1185">Reference proteome</keyword>